<dbReference type="Gene3D" id="3.40.190.10">
    <property type="entry name" value="Periplasmic binding protein-like II"/>
    <property type="match status" value="2"/>
</dbReference>
<evidence type="ECO:0000256" key="3">
    <source>
        <dbReference type="ARBA" id="ARBA00023136"/>
    </source>
</evidence>
<dbReference type="eggNOG" id="COG1464">
    <property type="taxonomic scope" value="Bacteria"/>
</dbReference>
<dbReference type="PANTHER" id="PTHR30429:SF0">
    <property type="entry name" value="METHIONINE-BINDING LIPOPROTEIN METQ"/>
    <property type="match status" value="1"/>
</dbReference>
<dbReference type="KEGG" id="bne:DA69_05150"/>
<evidence type="ECO:0000256" key="2">
    <source>
        <dbReference type="ARBA" id="ARBA00022729"/>
    </source>
</evidence>
<organism evidence="9 10">
    <name type="scientific">Brevundimonas naejangsanensis</name>
    <dbReference type="NCBI Taxonomy" id="588932"/>
    <lineage>
        <taxon>Bacteria</taxon>
        <taxon>Pseudomonadati</taxon>
        <taxon>Pseudomonadota</taxon>
        <taxon>Alphaproteobacteria</taxon>
        <taxon>Caulobacterales</taxon>
        <taxon>Caulobacteraceae</taxon>
        <taxon>Brevundimonas</taxon>
    </lineage>
</organism>
<keyword evidence="10" id="KW-1185">Reference proteome</keyword>
<protein>
    <recommendedName>
        <fullName evidence="6">Lipoprotein</fullName>
    </recommendedName>
</protein>
<dbReference type="SUPFAM" id="SSF53850">
    <property type="entry name" value="Periplasmic binding protein-like II"/>
    <property type="match status" value="1"/>
</dbReference>
<dbReference type="PANTHER" id="PTHR30429">
    <property type="entry name" value="D-METHIONINE-BINDING LIPOPROTEIN METQ"/>
    <property type="match status" value="1"/>
</dbReference>
<accession>A0A172Y4P6</accession>
<evidence type="ECO:0000313" key="10">
    <source>
        <dbReference type="Proteomes" id="UP000077603"/>
    </source>
</evidence>
<dbReference type="STRING" id="588932.DA69_05150"/>
<dbReference type="CDD" id="cd13597">
    <property type="entry name" value="PBP2_lipoprotein_Tp32"/>
    <property type="match status" value="1"/>
</dbReference>
<dbReference type="PROSITE" id="PS51257">
    <property type="entry name" value="PROKAR_LIPOPROTEIN"/>
    <property type="match status" value="1"/>
</dbReference>
<dbReference type="GO" id="GO:0016020">
    <property type="term" value="C:membrane"/>
    <property type="evidence" value="ECO:0007669"/>
    <property type="project" value="UniProtKB-SubCell"/>
</dbReference>
<keyword evidence="4" id="KW-0564">Palmitate</keyword>
<dbReference type="Pfam" id="PF03180">
    <property type="entry name" value="Lipoprotein_9"/>
    <property type="match status" value="1"/>
</dbReference>
<evidence type="ECO:0000256" key="5">
    <source>
        <dbReference type="ARBA" id="ARBA00023288"/>
    </source>
</evidence>
<feature type="signal peptide" evidence="8">
    <location>
        <begin position="1"/>
        <end position="23"/>
    </location>
</feature>
<proteinExistence type="inferred from homology"/>
<evidence type="ECO:0000256" key="8">
    <source>
        <dbReference type="SAM" id="SignalP"/>
    </source>
</evidence>
<gene>
    <name evidence="9" type="ORF">DA69_05150</name>
</gene>
<evidence type="ECO:0000313" key="9">
    <source>
        <dbReference type="EMBL" id="ANF54181.1"/>
    </source>
</evidence>
<keyword evidence="5 6" id="KW-0449">Lipoprotein</keyword>
<dbReference type="Proteomes" id="UP000077603">
    <property type="component" value="Chromosome"/>
</dbReference>
<feature type="chain" id="PRO_5008004252" description="Lipoprotein" evidence="8">
    <location>
        <begin position="24"/>
        <end position="269"/>
    </location>
</feature>
<evidence type="ECO:0000256" key="7">
    <source>
        <dbReference type="PIRSR" id="PIRSR002854-1"/>
    </source>
</evidence>
<dbReference type="EMBL" id="CP015614">
    <property type="protein sequence ID" value="ANF54181.1"/>
    <property type="molecule type" value="Genomic_DNA"/>
</dbReference>
<dbReference type="OrthoDB" id="9812878at2"/>
<comment type="subcellular location">
    <subcellularLocation>
        <location evidence="1">Membrane</location>
        <topology evidence="1">Lipid-anchor</topology>
    </subcellularLocation>
</comment>
<dbReference type="InterPro" id="IPR004872">
    <property type="entry name" value="Lipoprotein_NlpA"/>
</dbReference>
<evidence type="ECO:0000256" key="6">
    <source>
        <dbReference type="PIRNR" id="PIRNR002854"/>
    </source>
</evidence>
<comment type="similarity">
    <text evidence="6">Belongs to the nlpA lipoprotein family.</text>
</comment>
<dbReference type="PIRSF" id="PIRSF002854">
    <property type="entry name" value="MetQ"/>
    <property type="match status" value="1"/>
</dbReference>
<dbReference type="AlphaFoldDB" id="A0A172Y4P6"/>
<keyword evidence="2 8" id="KW-0732">Signal</keyword>
<reference evidence="9 10" key="1">
    <citation type="journal article" date="2014" name="Genome Announc.">
        <title>Genome Sequence of a Promising Hydrogen-Producing Facultative Anaerobic Bacterium, Brevundimonas naejangsanensis Strain B1.</title>
        <authorList>
            <person name="Su H."/>
            <person name="Zhang T."/>
            <person name="Bao M."/>
            <person name="Jiang Y."/>
            <person name="Wang Y."/>
            <person name="Tan T."/>
        </authorList>
    </citation>
    <scope>NUCLEOTIDE SEQUENCE [LARGE SCALE GENOMIC DNA]</scope>
    <source>
        <strain evidence="9 10">B1</strain>
    </source>
</reference>
<feature type="lipid moiety-binding region" description="S-diacylglycerol cysteine" evidence="7">
    <location>
        <position position="19"/>
    </location>
</feature>
<evidence type="ECO:0000256" key="4">
    <source>
        <dbReference type="ARBA" id="ARBA00023139"/>
    </source>
</evidence>
<dbReference type="RefSeq" id="WP_025977134.1">
    <property type="nucleotide sequence ID" value="NZ_CP015614.1"/>
</dbReference>
<evidence type="ECO:0000256" key="1">
    <source>
        <dbReference type="ARBA" id="ARBA00004635"/>
    </source>
</evidence>
<name>A0A172Y4P6_9CAUL</name>
<sequence length="269" mass="28652">MIRRSLLLSAVAVLTLAACGQGADKKAGAEGAPLLVGATAVPHAEILEQVKPILAAEGVPIEIKVFNDYVQPNVQLAEKRLDVNYFQTKPYLDEFNTARGTSLITVAGIHVEPLGLYSRKHKALADLPNGAQVVLPNDASNTGRALLLLQAAGLITLKDTQNPLQTVRDIATNPKALKFQEVEAATIPRILPQVDGAVINTNYALDAGLKPKTDALQLEGADSPYVNYLVARPDNQNDPRVQALAKALRGQAIKDFIASKYEGAVIPAA</sequence>
<keyword evidence="3" id="KW-0472">Membrane</keyword>